<dbReference type="InterPro" id="IPR037522">
    <property type="entry name" value="HD_GYP_dom"/>
</dbReference>
<dbReference type="CDD" id="cd00077">
    <property type="entry name" value="HDc"/>
    <property type="match status" value="1"/>
</dbReference>
<evidence type="ECO:0000313" key="2">
    <source>
        <dbReference type="EMBL" id="TQE91127.1"/>
    </source>
</evidence>
<dbReference type="SMART" id="SM00471">
    <property type="entry name" value="HDc"/>
    <property type="match status" value="1"/>
</dbReference>
<dbReference type="AlphaFoldDB" id="A0A540V319"/>
<evidence type="ECO:0000259" key="1">
    <source>
        <dbReference type="PROSITE" id="PS51832"/>
    </source>
</evidence>
<dbReference type="PROSITE" id="PS51832">
    <property type="entry name" value="HD_GYP"/>
    <property type="match status" value="1"/>
</dbReference>
<dbReference type="PANTHER" id="PTHR43155">
    <property type="entry name" value="CYCLIC DI-GMP PHOSPHODIESTERASE PA4108-RELATED"/>
    <property type="match status" value="1"/>
</dbReference>
<dbReference type="SUPFAM" id="SSF109604">
    <property type="entry name" value="HD-domain/PDEase-like"/>
    <property type="match status" value="1"/>
</dbReference>
<dbReference type="OrthoDB" id="9759601at2"/>
<keyword evidence="3" id="KW-1185">Reference proteome</keyword>
<reference evidence="2 3" key="1">
    <citation type="submission" date="2019-06" db="EMBL/GenBank/DDBJ databases">
        <title>Genome sequence of Ureibacillus terrenus.</title>
        <authorList>
            <person name="Maclea K.S."/>
            <person name="Simoes M."/>
        </authorList>
    </citation>
    <scope>NUCLEOTIDE SEQUENCE [LARGE SCALE GENOMIC DNA]</scope>
    <source>
        <strain evidence="2 3">ATCC BAA-384</strain>
    </source>
</reference>
<gene>
    <name evidence="2" type="ORF">FKZ59_07340</name>
</gene>
<dbReference type="InterPro" id="IPR003607">
    <property type="entry name" value="HD/PDEase_dom"/>
</dbReference>
<organism evidence="2 3">
    <name type="scientific">Ureibacillus terrenus</name>
    <dbReference type="NCBI Taxonomy" id="118246"/>
    <lineage>
        <taxon>Bacteria</taxon>
        <taxon>Bacillati</taxon>
        <taxon>Bacillota</taxon>
        <taxon>Bacilli</taxon>
        <taxon>Bacillales</taxon>
        <taxon>Caryophanaceae</taxon>
        <taxon>Ureibacillus</taxon>
    </lineage>
</organism>
<name>A0A540V319_9BACL</name>
<dbReference type="Proteomes" id="UP000315753">
    <property type="component" value="Unassembled WGS sequence"/>
</dbReference>
<dbReference type="PANTHER" id="PTHR43155:SF2">
    <property type="entry name" value="CYCLIC DI-GMP PHOSPHODIESTERASE PA4108"/>
    <property type="match status" value="1"/>
</dbReference>
<accession>A0A540V319</accession>
<dbReference type="EMBL" id="VIGD01000007">
    <property type="protein sequence ID" value="TQE91127.1"/>
    <property type="molecule type" value="Genomic_DNA"/>
</dbReference>
<evidence type="ECO:0000313" key="3">
    <source>
        <dbReference type="Proteomes" id="UP000315753"/>
    </source>
</evidence>
<comment type="caution">
    <text evidence="2">The sequence shown here is derived from an EMBL/GenBank/DDBJ whole genome shotgun (WGS) entry which is preliminary data.</text>
</comment>
<proteinExistence type="predicted"/>
<protein>
    <submittedName>
        <fullName evidence="2">HD-GYP domain-containing protein</fullName>
    </submittedName>
</protein>
<dbReference type="Gene3D" id="1.10.3210.10">
    <property type="entry name" value="Hypothetical protein af1432"/>
    <property type="match status" value="1"/>
</dbReference>
<sequence>MVKVNNIELGAVIAKDIYANTSYPIIKKNTPISYEHLHILKAFNIKEVPVLDESIRQSVPYKTIDLNEHDIFQENKMNQFGRKYLESFEQFKKEFNSWEAGSKIDIRKLREMVIPLMEKVLENRFYIFDLLKYSRPDDYIYHHCIATGLIAAAISNKLGVDWGYSIQMGIAGTLADCGMSKIIKSIRNKKDLLTDAELQEIRKHPIYSYSMIKDLPALKPEMKIAIFQHHERLDGSGYPSGAKMGNVLKLSQIIAVADTFHAMASDRFYRPKKTPFEVIETIKETEFGKLDVQVVNAMIDLLTDLPIGTKVELTNLEKAEVLYINRFCPTRPIVRLLKNREIVDLSKQKSLTISDIVTD</sequence>
<dbReference type="Pfam" id="PF13487">
    <property type="entry name" value="HD_5"/>
    <property type="match status" value="1"/>
</dbReference>
<feature type="domain" description="HD-GYP" evidence="1">
    <location>
        <begin position="118"/>
        <end position="314"/>
    </location>
</feature>